<dbReference type="EMBL" id="GBRH01159350">
    <property type="protein sequence ID" value="JAE38546.1"/>
    <property type="molecule type" value="Transcribed_RNA"/>
</dbReference>
<accession>A0A0A9HUI5</accession>
<reference evidence="1" key="2">
    <citation type="journal article" date="2015" name="Data Brief">
        <title>Shoot transcriptome of the giant reed, Arundo donax.</title>
        <authorList>
            <person name="Barrero R.A."/>
            <person name="Guerrero F.D."/>
            <person name="Moolhuijzen P."/>
            <person name="Goolsby J.A."/>
            <person name="Tidwell J."/>
            <person name="Bellgard S.E."/>
            <person name="Bellgard M.I."/>
        </authorList>
    </citation>
    <scope>NUCLEOTIDE SEQUENCE</scope>
    <source>
        <tissue evidence="1">Shoot tissue taken approximately 20 cm above the soil surface</tissue>
    </source>
</reference>
<proteinExistence type="predicted"/>
<evidence type="ECO:0000313" key="1">
    <source>
        <dbReference type="EMBL" id="JAE38546.1"/>
    </source>
</evidence>
<reference evidence="1" key="1">
    <citation type="submission" date="2014-09" db="EMBL/GenBank/DDBJ databases">
        <authorList>
            <person name="Magalhaes I.L.F."/>
            <person name="Oliveira U."/>
            <person name="Santos F.R."/>
            <person name="Vidigal T.H.D.A."/>
            <person name="Brescovit A.D."/>
            <person name="Santos A.J."/>
        </authorList>
    </citation>
    <scope>NUCLEOTIDE SEQUENCE</scope>
    <source>
        <tissue evidence="1">Shoot tissue taken approximately 20 cm above the soil surface</tissue>
    </source>
</reference>
<dbReference type="AlphaFoldDB" id="A0A0A9HUI5"/>
<sequence>MSGSLDRNTAASAAASSGTDPIVLAAAGEAIDYAWGV</sequence>
<protein>
    <submittedName>
        <fullName evidence="1">Uncharacterized protein</fullName>
    </submittedName>
</protein>
<name>A0A0A9HUI5_ARUDO</name>
<organism evidence="1">
    <name type="scientific">Arundo donax</name>
    <name type="common">Giant reed</name>
    <name type="synonym">Donax arundinaceus</name>
    <dbReference type="NCBI Taxonomy" id="35708"/>
    <lineage>
        <taxon>Eukaryota</taxon>
        <taxon>Viridiplantae</taxon>
        <taxon>Streptophyta</taxon>
        <taxon>Embryophyta</taxon>
        <taxon>Tracheophyta</taxon>
        <taxon>Spermatophyta</taxon>
        <taxon>Magnoliopsida</taxon>
        <taxon>Liliopsida</taxon>
        <taxon>Poales</taxon>
        <taxon>Poaceae</taxon>
        <taxon>PACMAD clade</taxon>
        <taxon>Arundinoideae</taxon>
        <taxon>Arundineae</taxon>
        <taxon>Arundo</taxon>
    </lineage>
</organism>